<gene>
    <name evidence="1" type="ORF">METZ01_LOCUS209106</name>
</gene>
<organism evidence="1">
    <name type="scientific">marine metagenome</name>
    <dbReference type="NCBI Taxonomy" id="408172"/>
    <lineage>
        <taxon>unclassified sequences</taxon>
        <taxon>metagenomes</taxon>
        <taxon>ecological metagenomes</taxon>
    </lineage>
</organism>
<dbReference type="PANTHER" id="PTHR20883:SF48">
    <property type="entry name" value="ECTOINE DIOXYGENASE"/>
    <property type="match status" value="1"/>
</dbReference>
<proteinExistence type="predicted"/>
<name>A0A382F0U1_9ZZZZ</name>
<dbReference type="PANTHER" id="PTHR20883">
    <property type="entry name" value="PHYTANOYL-COA DIOXYGENASE DOMAIN CONTAINING 1"/>
    <property type="match status" value="1"/>
</dbReference>
<dbReference type="Gene3D" id="2.60.120.620">
    <property type="entry name" value="q2cbj1_9rhob like domain"/>
    <property type="match status" value="1"/>
</dbReference>
<evidence type="ECO:0008006" key="2">
    <source>
        <dbReference type="Google" id="ProtNLM"/>
    </source>
</evidence>
<dbReference type="GO" id="GO:0016491">
    <property type="term" value="F:oxidoreductase activity"/>
    <property type="evidence" value="ECO:0007669"/>
    <property type="project" value="UniProtKB-ARBA"/>
</dbReference>
<dbReference type="AlphaFoldDB" id="A0A382F0U1"/>
<dbReference type="SUPFAM" id="SSF51197">
    <property type="entry name" value="Clavaminate synthase-like"/>
    <property type="match status" value="1"/>
</dbReference>
<feature type="non-terminal residue" evidence="1">
    <location>
        <position position="1"/>
    </location>
</feature>
<sequence length="282" mass="30846">PVGRAASERLKREIEENDLHKNIAELETDGYTILAPGKAAPLDLIERIKAAMVRLAQSKRTDTMGSASGLGATLFHMLPEDPVFEEALMASAPLTLVSYLVGYRAKLSQCTGLIKDQGAPALALHADHSGKFPAPWGKLSNYTVVTWVLTDYTRENGALCVWPGSHRFSRPVPPDMTMAHDHEDIRVIEVPAGSVIAWHGSLWHGAVPRTAEGNRMTLVLPHVRDSVQAQEMFWASTTPEMIERNPSRFCTLMGLTSAGPWIQDGPSIERLQMGPSGASQFE</sequence>
<reference evidence="1" key="1">
    <citation type="submission" date="2018-05" db="EMBL/GenBank/DDBJ databases">
        <authorList>
            <person name="Lanie J.A."/>
            <person name="Ng W.-L."/>
            <person name="Kazmierczak K.M."/>
            <person name="Andrzejewski T.M."/>
            <person name="Davidsen T.M."/>
            <person name="Wayne K.J."/>
            <person name="Tettelin H."/>
            <person name="Glass J.I."/>
            <person name="Rusch D."/>
            <person name="Podicherti R."/>
            <person name="Tsui H.-C.T."/>
            <person name="Winkler M.E."/>
        </authorList>
    </citation>
    <scope>NUCLEOTIDE SEQUENCE</scope>
</reference>
<dbReference type="Pfam" id="PF05721">
    <property type="entry name" value="PhyH"/>
    <property type="match status" value="1"/>
</dbReference>
<accession>A0A382F0U1</accession>
<dbReference type="GO" id="GO:0046872">
    <property type="term" value="F:metal ion binding"/>
    <property type="evidence" value="ECO:0007669"/>
    <property type="project" value="UniProtKB-ARBA"/>
</dbReference>
<evidence type="ECO:0000313" key="1">
    <source>
        <dbReference type="EMBL" id="SVB56252.1"/>
    </source>
</evidence>
<dbReference type="EMBL" id="UINC01047236">
    <property type="protein sequence ID" value="SVB56252.1"/>
    <property type="molecule type" value="Genomic_DNA"/>
</dbReference>
<dbReference type="InterPro" id="IPR008775">
    <property type="entry name" value="Phytyl_CoA_dOase-like"/>
</dbReference>
<protein>
    <recommendedName>
        <fullName evidence="2">Phytanoyl-CoA dioxygenase family protein</fullName>
    </recommendedName>
</protein>